<reference evidence="4" key="1">
    <citation type="submission" date="2025-05" db="UniProtKB">
        <authorList>
            <consortium name="RefSeq"/>
        </authorList>
    </citation>
    <scope>NUCLEOTIDE SEQUENCE [LARGE SCALE GENOMIC DNA]</scope>
</reference>
<dbReference type="GO" id="GO:0051082">
    <property type="term" value="F:unfolded protein binding"/>
    <property type="evidence" value="ECO:0007669"/>
    <property type="project" value="InterPro"/>
</dbReference>
<evidence type="ECO:0000259" key="3">
    <source>
        <dbReference type="Pfam" id="PF01556"/>
    </source>
</evidence>
<protein>
    <submittedName>
        <fullName evidence="5">DnaJ homolog subfamily B member 1-like</fullName>
    </submittedName>
</protein>
<accession>A0A8B8QDH5</accession>
<feature type="domain" description="Chaperone DnaJ C-terminal" evidence="3">
    <location>
        <begin position="195"/>
        <end position="353"/>
    </location>
</feature>
<dbReference type="GO" id="GO:0051087">
    <property type="term" value="F:protein-folding chaperone binding"/>
    <property type="evidence" value="ECO:0007669"/>
    <property type="project" value="TreeGrafter"/>
</dbReference>
<keyword evidence="4" id="KW-1185">Reference proteome</keyword>
<dbReference type="Proteomes" id="UP000827889">
    <property type="component" value="Chromosome 2"/>
</dbReference>
<feature type="region of interest" description="Disordered" evidence="2">
    <location>
        <begin position="31"/>
        <end position="62"/>
    </location>
</feature>
<dbReference type="PANTHER" id="PTHR24078:SF574">
    <property type="entry name" value="CHAPERONE DNAJ C-TERMINAL DOMAIN-CONTAINING PROTEIN"/>
    <property type="match status" value="1"/>
</dbReference>
<evidence type="ECO:0000256" key="1">
    <source>
        <dbReference type="ARBA" id="ARBA00023186"/>
    </source>
</evidence>
<gene>
    <name evidence="5" type="primary">LOC115751421</name>
</gene>
<dbReference type="RefSeq" id="XP_030545191.1">
    <property type="nucleotide sequence ID" value="XM_030689331.2"/>
</dbReference>
<proteinExistence type="predicted"/>
<dbReference type="InterPro" id="IPR008971">
    <property type="entry name" value="HSP40/DnaJ_pept-bd"/>
</dbReference>
<feature type="region of interest" description="Disordered" evidence="2">
    <location>
        <begin position="128"/>
        <end position="156"/>
    </location>
</feature>
<dbReference type="FunFam" id="2.60.260.20:FF:000015">
    <property type="entry name" value="Heat shock protein 40"/>
    <property type="match status" value="1"/>
</dbReference>
<dbReference type="GO" id="GO:0005829">
    <property type="term" value="C:cytosol"/>
    <property type="evidence" value="ECO:0007669"/>
    <property type="project" value="TreeGrafter"/>
</dbReference>
<name>A0A8B8QDH5_9MYRT</name>
<dbReference type="CDD" id="cd10747">
    <property type="entry name" value="DnaJ_C"/>
    <property type="match status" value="1"/>
</dbReference>
<sequence length="372" mass="40793">MVDHSDAVRIPKLGCIPDISRAYKCLRAKWSPDKRSSPSRIAAGHEPKAVEAAASADPPPSRVIRANPTSASLRQHDEVLGSIHLQEGNMNGIHSYRYSHRNGIHDEEPKSPRGGCFGHRRENCFASVPSPLSRSASRRSQPPATRSSSPFRSVSRRSTDSATFVLTSLSRSSSRMSSTPIMFSNSTGMLKPPAIERTLECTLEELCYGCMKKIKVTRDVLTNTGQIIQEEELLTIKVKAGWKRGTKITFQGMGNERPGVQPADITFVIAEKKHGLFRREGDDLELAIEIPLVKALTGCDLSVPLLGGESLDLMVDEIVYPGFEKVIMGQGMPVSKEQGRRGNLKVVFLVEFPTDLTDDQRAEVVGVLEGSV</sequence>
<keyword evidence="1" id="KW-0143">Chaperone</keyword>
<dbReference type="Pfam" id="PF01556">
    <property type="entry name" value="DnaJ_C"/>
    <property type="match status" value="1"/>
</dbReference>
<dbReference type="Gene3D" id="2.60.260.20">
    <property type="entry name" value="Urease metallochaperone UreE, N-terminal domain"/>
    <property type="match status" value="2"/>
</dbReference>
<dbReference type="KEGG" id="rarg:115751421"/>
<dbReference type="SUPFAM" id="SSF49493">
    <property type="entry name" value="HSP40/DnaJ peptide-binding domain"/>
    <property type="match status" value="2"/>
</dbReference>
<dbReference type="InterPro" id="IPR002939">
    <property type="entry name" value="DnaJ_C"/>
</dbReference>
<evidence type="ECO:0000313" key="5">
    <source>
        <dbReference type="RefSeq" id="XP_030545191.1"/>
    </source>
</evidence>
<dbReference type="OrthoDB" id="550424at2759"/>
<organism evidence="4 5">
    <name type="scientific">Rhodamnia argentea</name>
    <dbReference type="NCBI Taxonomy" id="178133"/>
    <lineage>
        <taxon>Eukaryota</taxon>
        <taxon>Viridiplantae</taxon>
        <taxon>Streptophyta</taxon>
        <taxon>Embryophyta</taxon>
        <taxon>Tracheophyta</taxon>
        <taxon>Spermatophyta</taxon>
        <taxon>Magnoliopsida</taxon>
        <taxon>eudicotyledons</taxon>
        <taxon>Gunneridae</taxon>
        <taxon>Pentapetalae</taxon>
        <taxon>rosids</taxon>
        <taxon>malvids</taxon>
        <taxon>Myrtales</taxon>
        <taxon>Myrtaceae</taxon>
        <taxon>Myrtoideae</taxon>
        <taxon>Myrteae</taxon>
        <taxon>Australasian group</taxon>
        <taxon>Rhodamnia</taxon>
    </lineage>
</organism>
<reference evidence="5" key="2">
    <citation type="submission" date="2025-08" db="UniProtKB">
        <authorList>
            <consortium name="RefSeq"/>
        </authorList>
    </citation>
    <scope>IDENTIFICATION</scope>
    <source>
        <tissue evidence="5">Leaf</tissue>
    </source>
</reference>
<dbReference type="GeneID" id="115751421"/>
<dbReference type="InterPro" id="IPR051339">
    <property type="entry name" value="DnaJ_subfamily_B"/>
</dbReference>
<evidence type="ECO:0000313" key="4">
    <source>
        <dbReference type="Proteomes" id="UP000827889"/>
    </source>
</evidence>
<dbReference type="FunFam" id="2.60.260.20:FF:000006">
    <property type="entry name" value="DnaJ subfamily B member 13"/>
    <property type="match status" value="1"/>
</dbReference>
<dbReference type="GO" id="GO:0006457">
    <property type="term" value="P:protein folding"/>
    <property type="evidence" value="ECO:0007669"/>
    <property type="project" value="InterPro"/>
</dbReference>
<evidence type="ECO:0000256" key="2">
    <source>
        <dbReference type="SAM" id="MobiDB-lite"/>
    </source>
</evidence>
<dbReference type="AlphaFoldDB" id="A0A8B8QDH5"/>
<feature type="compositionally biased region" description="Low complexity" evidence="2">
    <location>
        <begin position="128"/>
        <end position="153"/>
    </location>
</feature>
<dbReference type="PANTHER" id="PTHR24078">
    <property type="entry name" value="DNAJ HOMOLOG SUBFAMILY C MEMBER"/>
    <property type="match status" value="1"/>
</dbReference>